<sequence length="41" mass="4705">LTVTDTGFVTLTVTLINQQKLDINPPKVWRINFKILAYIDT</sequence>
<name>X1FII0_9ZZZZ</name>
<feature type="non-terminal residue" evidence="1">
    <location>
        <position position="1"/>
    </location>
</feature>
<reference evidence="1" key="1">
    <citation type="journal article" date="2014" name="Front. Microbiol.">
        <title>High frequency of phylogenetically diverse reductive dehalogenase-homologous genes in deep subseafloor sedimentary metagenomes.</title>
        <authorList>
            <person name="Kawai M."/>
            <person name="Futagami T."/>
            <person name="Toyoda A."/>
            <person name="Takaki Y."/>
            <person name="Nishi S."/>
            <person name="Hori S."/>
            <person name="Arai W."/>
            <person name="Tsubouchi T."/>
            <person name="Morono Y."/>
            <person name="Uchiyama I."/>
            <person name="Ito T."/>
            <person name="Fujiyama A."/>
            <person name="Inagaki F."/>
            <person name="Takami H."/>
        </authorList>
    </citation>
    <scope>NUCLEOTIDE SEQUENCE</scope>
    <source>
        <strain evidence="1">Expedition CK06-06</strain>
    </source>
</reference>
<evidence type="ECO:0000313" key="1">
    <source>
        <dbReference type="EMBL" id="GAH45446.1"/>
    </source>
</evidence>
<organism evidence="1">
    <name type="scientific">marine sediment metagenome</name>
    <dbReference type="NCBI Taxonomy" id="412755"/>
    <lineage>
        <taxon>unclassified sequences</taxon>
        <taxon>metagenomes</taxon>
        <taxon>ecological metagenomes</taxon>
    </lineage>
</organism>
<dbReference type="EMBL" id="BARU01007468">
    <property type="protein sequence ID" value="GAH45446.1"/>
    <property type="molecule type" value="Genomic_DNA"/>
</dbReference>
<proteinExistence type="predicted"/>
<comment type="caution">
    <text evidence="1">The sequence shown here is derived from an EMBL/GenBank/DDBJ whole genome shotgun (WGS) entry which is preliminary data.</text>
</comment>
<gene>
    <name evidence="1" type="ORF">S03H2_14709</name>
</gene>
<accession>X1FII0</accession>
<protein>
    <submittedName>
        <fullName evidence="1">Uncharacterized protein</fullName>
    </submittedName>
</protein>
<dbReference type="AlphaFoldDB" id="X1FII0"/>